<dbReference type="InterPro" id="IPR000801">
    <property type="entry name" value="Esterase-like"/>
</dbReference>
<name>A0A0D0PEP9_9RHOB</name>
<dbReference type="RefSeq" id="WP_211260902.1">
    <property type="nucleotide sequence ID" value="NZ_KN848372.1"/>
</dbReference>
<evidence type="ECO:0000313" key="3">
    <source>
        <dbReference type="Proteomes" id="UP000035100"/>
    </source>
</evidence>
<dbReference type="InterPro" id="IPR050583">
    <property type="entry name" value="Mycobacterial_A85_antigen"/>
</dbReference>
<keyword evidence="3" id="KW-1185">Reference proteome</keyword>
<dbReference type="EMBL" id="AONG01000008">
    <property type="protein sequence ID" value="KIQ69876.1"/>
    <property type="molecule type" value="Genomic_DNA"/>
</dbReference>
<evidence type="ECO:0000256" key="1">
    <source>
        <dbReference type="SAM" id="MobiDB-lite"/>
    </source>
</evidence>
<dbReference type="PATRIC" id="fig|1123501.6.peg.1533"/>
<dbReference type="InterPro" id="IPR029058">
    <property type="entry name" value="AB_hydrolase_fold"/>
</dbReference>
<feature type="compositionally biased region" description="Low complexity" evidence="1">
    <location>
        <begin position="258"/>
        <end position="273"/>
    </location>
</feature>
<comment type="caution">
    <text evidence="2">The sequence shown here is derived from an EMBL/GenBank/DDBJ whole genome shotgun (WGS) entry which is preliminary data.</text>
</comment>
<organism evidence="2 3">
    <name type="scientific">Wenxinia marina DSM 24838</name>
    <dbReference type="NCBI Taxonomy" id="1123501"/>
    <lineage>
        <taxon>Bacteria</taxon>
        <taxon>Pseudomonadati</taxon>
        <taxon>Pseudomonadota</taxon>
        <taxon>Alphaproteobacteria</taxon>
        <taxon>Rhodobacterales</taxon>
        <taxon>Roseobacteraceae</taxon>
        <taxon>Wenxinia</taxon>
    </lineage>
</organism>
<dbReference type="AlphaFoldDB" id="A0A0D0PEP9"/>
<proteinExistence type="predicted"/>
<accession>A0A0D0PEP9</accession>
<dbReference type="Gene3D" id="3.40.50.1820">
    <property type="entry name" value="alpha/beta hydrolase"/>
    <property type="match status" value="1"/>
</dbReference>
<dbReference type="PANTHER" id="PTHR48098:SF1">
    <property type="entry name" value="DIACYLGLYCEROL ACYLTRANSFERASE_MYCOLYLTRANSFERASE AG85A"/>
    <property type="match status" value="1"/>
</dbReference>
<evidence type="ECO:0000313" key="2">
    <source>
        <dbReference type="EMBL" id="KIQ69876.1"/>
    </source>
</evidence>
<dbReference type="PANTHER" id="PTHR48098">
    <property type="entry name" value="ENTEROCHELIN ESTERASE-RELATED"/>
    <property type="match status" value="1"/>
</dbReference>
<gene>
    <name evidence="2" type="ORF">Wenmar_01446</name>
</gene>
<dbReference type="GO" id="GO:0016747">
    <property type="term" value="F:acyltransferase activity, transferring groups other than amino-acyl groups"/>
    <property type="evidence" value="ECO:0007669"/>
    <property type="project" value="TreeGrafter"/>
</dbReference>
<protein>
    <submittedName>
        <fullName evidence="2">Enterochelin esterase</fullName>
    </submittedName>
</protein>
<reference evidence="2 3" key="1">
    <citation type="submission" date="2013-01" db="EMBL/GenBank/DDBJ databases">
        <authorList>
            <person name="Fiebig A."/>
            <person name="Goeker M."/>
            <person name="Klenk H.-P.P."/>
        </authorList>
    </citation>
    <scope>NUCLEOTIDE SEQUENCE [LARGE SCALE GENOMIC DNA]</scope>
    <source>
        <strain evidence="2 3">DSM 24838</strain>
    </source>
</reference>
<feature type="region of interest" description="Disordered" evidence="1">
    <location>
        <begin position="229"/>
        <end position="281"/>
    </location>
</feature>
<dbReference type="Pfam" id="PF00756">
    <property type="entry name" value="Esterase"/>
    <property type="match status" value="1"/>
</dbReference>
<dbReference type="eggNOG" id="COG0627">
    <property type="taxonomic scope" value="Bacteria"/>
</dbReference>
<dbReference type="Proteomes" id="UP000035100">
    <property type="component" value="Unassembled WGS sequence"/>
</dbReference>
<dbReference type="SUPFAM" id="SSF53474">
    <property type="entry name" value="alpha/beta-Hydrolases"/>
    <property type="match status" value="1"/>
</dbReference>
<dbReference type="STRING" id="1123501.Wenmar_01446"/>
<sequence>MYLLHGSFGNEMDWLRNGNAKAIIDQAIEDGTIPPAVVIMPGSLSWWVDGYNEAAETAFFADLIPHIEATWRVIPEREGRVVGGLSAGGYGTVNFVLEHPDMFAAAAAMSPASYVPQPPETSSGNRHPAYLDAEGNYDPEKWTELNYTAYIDDYMAQDLLVPMFITSGDHDVFDIAYHGAVLYQALREHQPDAVEYRVIDGDHEWAVWQDNLPHALEYVFHHATWPRGEAPAMQPAPGSMTEAGAPADMAQEDEDAAAEAPADAAADNAAAGAEEAEPADQ</sequence>